<evidence type="ECO:0000256" key="1">
    <source>
        <dbReference type="SAM" id="MobiDB-lite"/>
    </source>
</evidence>
<evidence type="ECO:0000313" key="2">
    <source>
        <dbReference type="EMBL" id="QLH14779.1"/>
    </source>
</evidence>
<protein>
    <submittedName>
        <fullName evidence="2">Uncharacterized protein</fullName>
    </submittedName>
</protein>
<accession>A0A7H9BUW3</accession>
<feature type="region of interest" description="Disordered" evidence="1">
    <location>
        <begin position="168"/>
        <end position="229"/>
    </location>
</feature>
<dbReference type="AlphaFoldDB" id="A0A7H9BUW3"/>
<proteinExistence type="predicted"/>
<dbReference type="Proteomes" id="UP000509322">
    <property type="component" value="Chromosome 2"/>
</dbReference>
<dbReference type="RefSeq" id="WP_179922046.1">
    <property type="nucleotide sequence ID" value="NZ_CP058690.1"/>
</dbReference>
<evidence type="ECO:0000313" key="3">
    <source>
        <dbReference type="Proteomes" id="UP000509322"/>
    </source>
</evidence>
<organism evidence="2 3">
    <name type="scientific">Paracoccus pantotrophus</name>
    <name type="common">Thiosphaera pantotropha</name>
    <dbReference type="NCBI Taxonomy" id="82367"/>
    <lineage>
        <taxon>Bacteria</taxon>
        <taxon>Pseudomonadati</taxon>
        <taxon>Pseudomonadota</taxon>
        <taxon>Alphaproteobacteria</taxon>
        <taxon>Rhodobacterales</taxon>
        <taxon>Paracoccaceae</taxon>
        <taxon>Paracoccus</taxon>
    </lineage>
</organism>
<reference evidence="2 3" key="1">
    <citation type="submission" date="2020-07" db="EMBL/GenBank/DDBJ databases">
        <title>The complete genome of Paracoccus pantotrophus ACCC 10489.</title>
        <authorList>
            <person name="Si Y."/>
        </authorList>
    </citation>
    <scope>NUCLEOTIDE SEQUENCE [LARGE SCALE GENOMIC DNA]</scope>
    <source>
        <strain evidence="2 3">ACCC10489</strain>
    </source>
</reference>
<dbReference type="EMBL" id="CP058690">
    <property type="protein sequence ID" value="QLH14779.1"/>
    <property type="molecule type" value="Genomic_DNA"/>
</dbReference>
<sequence>MSIANAACESIISARPMFLHCQEQSEMKRRLRGERNRERDALRGRIGAGRFRAMVKDLAGLVRLAFETGETASIFGLEGPLRAALRADSCRQGWGWTSADLMVRDLMAEAFQLVGAERPDWHEGQPEWTINAGTLTERTRCVRCYKPLPEGHYKFCSRFCNTSHAHLGRLPGRNDQSAPEQDQGARDDPCLASPAADAGRHEPGRALYPDPPRWPSLVHRGQRQGTGQAMVGAHGRLRFASGRLCRAAEGAESRVSALQ</sequence>
<name>A0A7H9BUW3_PARPN</name>
<gene>
    <name evidence="2" type="ORF">HYQ43_10790</name>
</gene>